<evidence type="ECO:0000256" key="1">
    <source>
        <dbReference type="ARBA" id="ARBA00001971"/>
    </source>
</evidence>
<dbReference type="SUPFAM" id="SSF48264">
    <property type="entry name" value="Cytochrome P450"/>
    <property type="match status" value="1"/>
</dbReference>
<gene>
    <name evidence="7" type="ORF">GOMPHAMPRED_007522</name>
</gene>
<comment type="cofactor">
    <cofactor evidence="1">
        <name>heme</name>
        <dbReference type="ChEBI" id="CHEBI:30413"/>
    </cofactor>
</comment>
<keyword evidence="5" id="KW-0408">Iron</keyword>
<accession>A0A8H3ERD8</accession>
<dbReference type="Pfam" id="PF00067">
    <property type="entry name" value="p450"/>
    <property type="match status" value="1"/>
</dbReference>
<protein>
    <recommendedName>
        <fullName evidence="9">Cytochrome P450</fullName>
    </recommendedName>
</protein>
<name>A0A8H3ERD8_9LECA</name>
<dbReference type="Proteomes" id="UP000664169">
    <property type="component" value="Unassembled WGS sequence"/>
</dbReference>
<dbReference type="Gene3D" id="1.10.630.10">
    <property type="entry name" value="Cytochrome P450"/>
    <property type="match status" value="1"/>
</dbReference>
<comment type="similarity">
    <text evidence="2">Belongs to the cytochrome P450 family.</text>
</comment>
<keyword evidence="6" id="KW-0503">Monooxygenase</keyword>
<dbReference type="AlphaFoldDB" id="A0A8H3ERD8"/>
<dbReference type="EMBL" id="CAJPDQ010000007">
    <property type="protein sequence ID" value="CAF9912011.1"/>
    <property type="molecule type" value="Genomic_DNA"/>
</dbReference>
<sequence length="538" mass="62489">MEFPSLNLLPYNFASSAKKLLSDVIRDPYSRIAQPSQDEQDIFPLALVSILFIVGWYVITWIRQPKLLGPHVGYRSWWEPTWILRLRFVTGARSIITRGYVEFKDAMFRIRRNDTDILIISNKYVDELRTMPDEKVTAIGAHIKNLLGHYSTVDLLLESNLHTRILQGKLTPSLNKFIPRMHDELKFAMIDVPQAEDWTLVAPYEMCLRLVARISARVFLGLPVCRDEDWLEASIRYTENIFQTVITLRAFPSVLHPFLVRLLPSWYRIHKNIATARRLIVPLMLSYREGIALGQDYTDEERSTLLNWMIDEGVTDVETDPDKMAHRQLIMSLGAIHTTTMATVHMLYDICAHPEYFEPLREEIQPVILGEDGLDKQSFLKMRKLESFMKESQRLSPPSLLAFNRIVREEVRLSDGKILRKGEHIAVASADILMDPSNVNDPEKFDPLRSYHKRQEEGESNKHLWAMTDSQNLHFGHGKYSCPGRFFASNEIKMLIAYLLTFYDFKYPAGQSRPQNFTADENIYPDPKARLLMRRRVM</sequence>
<dbReference type="CDD" id="cd11041">
    <property type="entry name" value="CYP503A1-like"/>
    <property type="match status" value="1"/>
</dbReference>
<dbReference type="PANTHER" id="PTHR46206:SF6">
    <property type="entry name" value="CYTOCHROME P450 MONOOXYGENASE AN1598-RELATED"/>
    <property type="match status" value="1"/>
</dbReference>
<evidence type="ECO:0000256" key="3">
    <source>
        <dbReference type="ARBA" id="ARBA00022723"/>
    </source>
</evidence>
<dbReference type="GO" id="GO:0005506">
    <property type="term" value="F:iron ion binding"/>
    <property type="evidence" value="ECO:0007669"/>
    <property type="project" value="InterPro"/>
</dbReference>
<evidence type="ECO:0000313" key="7">
    <source>
        <dbReference type="EMBL" id="CAF9912011.1"/>
    </source>
</evidence>
<keyword evidence="3" id="KW-0479">Metal-binding</keyword>
<comment type="caution">
    <text evidence="7">The sequence shown here is derived from an EMBL/GenBank/DDBJ whole genome shotgun (WGS) entry which is preliminary data.</text>
</comment>
<dbReference type="InterPro" id="IPR001128">
    <property type="entry name" value="Cyt_P450"/>
</dbReference>
<evidence type="ECO:0000256" key="2">
    <source>
        <dbReference type="ARBA" id="ARBA00010617"/>
    </source>
</evidence>
<organism evidence="7 8">
    <name type="scientific">Gomphillus americanus</name>
    <dbReference type="NCBI Taxonomy" id="1940652"/>
    <lineage>
        <taxon>Eukaryota</taxon>
        <taxon>Fungi</taxon>
        <taxon>Dikarya</taxon>
        <taxon>Ascomycota</taxon>
        <taxon>Pezizomycotina</taxon>
        <taxon>Lecanoromycetes</taxon>
        <taxon>OSLEUM clade</taxon>
        <taxon>Ostropomycetidae</taxon>
        <taxon>Ostropales</taxon>
        <taxon>Graphidaceae</taxon>
        <taxon>Gomphilloideae</taxon>
        <taxon>Gomphillus</taxon>
    </lineage>
</organism>
<dbReference type="GO" id="GO:0016705">
    <property type="term" value="F:oxidoreductase activity, acting on paired donors, with incorporation or reduction of molecular oxygen"/>
    <property type="evidence" value="ECO:0007669"/>
    <property type="project" value="InterPro"/>
</dbReference>
<evidence type="ECO:0008006" key="9">
    <source>
        <dbReference type="Google" id="ProtNLM"/>
    </source>
</evidence>
<evidence type="ECO:0000256" key="5">
    <source>
        <dbReference type="ARBA" id="ARBA00023004"/>
    </source>
</evidence>
<dbReference type="GO" id="GO:0020037">
    <property type="term" value="F:heme binding"/>
    <property type="evidence" value="ECO:0007669"/>
    <property type="project" value="InterPro"/>
</dbReference>
<dbReference type="InterPro" id="IPR036396">
    <property type="entry name" value="Cyt_P450_sf"/>
</dbReference>
<proteinExistence type="inferred from homology"/>
<reference evidence="7" key="1">
    <citation type="submission" date="2021-03" db="EMBL/GenBank/DDBJ databases">
        <authorList>
            <person name="Tagirdzhanova G."/>
        </authorList>
    </citation>
    <scope>NUCLEOTIDE SEQUENCE</scope>
</reference>
<dbReference type="GO" id="GO:0004497">
    <property type="term" value="F:monooxygenase activity"/>
    <property type="evidence" value="ECO:0007669"/>
    <property type="project" value="UniProtKB-KW"/>
</dbReference>
<keyword evidence="8" id="KW-1185">Reference proteome</keyword>
<dbReference type="PANTHER" id="PTHR46206">
    <property type="entry name" value="CYTOCHROME P450"/>
    <property type="match status" value="1"/>
</dbReference>
<evidence type="ECO:0000313" key="8">
    <source>
        <dbReference type="Proteomes" id="UP000664169"/>
    </source>
</evidence>
<evidence type="ECO:0000256" key="4">
    <source>
        <dbReference type="ARBA" id="ARBA00023002"/>
    </source>
</evidence>
<dbReference type="OrthoDB" id="1844152at2759"/>
<evidence type="ECO:0000256" key="6">
    <source>
        <dbReference type="ARBA" id="ARBA00023033"/>
    </source>
</evidence>
<keyword evidence="4" id="KW-0560">Oxidoreductase</keyword>